<dbReference type="PROSITE" id="PS51479">
    <property type="entry name" value="ZF_RTR1"/>
    <property type="match status" value="1"/>
</dbReference>
<dbReference type="GO" id="GO:0005634">
    <property type="term" value="C:nucleus"/>
    <property type="evidence" value="ECO:0007669"/>
    <property type="project" value="UniProtKB-SubCell"/>
</dbReference>
<dbReference type="Gene3D" id="1.25.40.820">
    <property type="match status" value="1"/>
</dbReference>
<evidence type="ECO:0000313" key="14">
    <source>
        <dbReference type="EMBL" id="CAD5122979.1"/>
    </source>
</evidence>
<dbReference type="EMBL" id="CAJFCJ010000019">
    <property type="protein sequence ID" value="CAD5122979.1"/>
    <property type="molecule type" value="Genomic_DNA"/>
</dbReference>
<dbReference type="InterPro" id="IPR039693">
    <property type="entry name" value="Rtr1/RPAP2"/>
</dbReference>
<keyword evidence="7 12" id="KW-0904">Protein phosphatase</keyword>
<keyword evidence="6 12" id="KW-0862">Zinc</keyword>
<evidence type="ECO:0000256" key="1">
    <source>
        <dbReference type="ARBA" id="ARBA00004123"/>
    </source>
</evidence>
<evidence type="ECO:0000256" key="11">
    <source>
        <dbReference type="PROSITE-ProRule" id="PRU00812"/>
    </source>
</evidence>
<comment type="function">
    <text evidence="12">Putative RNA polymerase II subunit B1 C-terminal domain (CTD) phosphatase involved in RNA polymerase II transcription regulation.</text>
</comment>
<comment type="subcellular location">
    <subcellularLocation>
        <location evidence="1 12">Nucleus</location>
    </subcellularLocation>
</comment>
<proteinExistence type="inferred from homology"/>
<dbReference type="AlphaFoldDB" id="A0A7I8W333"/>
<evidence type="ECO:0000313" key="15">
    <source>
        <dbReference type="Proteomes" id="UP000549394"/>
    </source>
</evidence>
<dbReference type="GO" id="GO:0043175">
    <property type="term" value="F:RNA polymerase core enzyme binding"/>
    <property type="evidence" value="ECO:0007669"/>
    <property type="project" value="UniProtKB-UniRule"/>
</dbReference>
<dbReference type="OrthoDB" id="25761at2759"/>
<dbReference type="GO" id="GO:0005737">
    <property type="term" value="C:cytoplasm"/>
    <property type="evidence" value="ECO:0007669"/>
    <property type="project" value="TreeGrafter"/>
</dbReference>
<comment type="catalytic activity">
    <reaction evidence="9 12">
        <text>O-phospho-L-seryl-[protein] + H2O = L-seryl-[protein] + phosphate</text>
        <dbReference type="Rhea" id="RHEA:20629"/>
        <dbReference type="Rhea" id="RHEA-COMP:9863"/>
        <dbReference type="Rhea" id="RHEA-COMP:11604"/>
        <dbReference type="ChEBI" id="CHEBI:15377"/>
        <dbReference type="ChEBI" id="CHEBI:29999"/>
        <dbReference type="ChEBI" id="CHEBI:43474"/>
        <dbReference type="ChEBI" id="CHEBI:83421"/>
        <dbReference type="EC" id="3.1.3.16"/>
    </reaction>
</comment>
<comment type="catalytic activity">
    <reaction evidence="10 12">
        <text>O-phospho-L-threonyl-[protein] + H2O = L-threonyl-[protein] + phosphate</text>
        <dbReference type="Rhea" id="RHEA:47004"/>
        <dbReference type="Rhea" id="RHEA-COMP:11060"/>
        <dbReference type="Rhea" id="RHEA-COMP:11605"/>
        <dbReference type="ChEBI" id="CHEBI:15377"/>
        <dbReference type="ChEBI" id="CHEBI:30013"/>
        <dbReference type="ChEBI" id="CHEBI:43474"/>
        <dbReference type="ChEBI" id="CHEBI:61977"/>
        <dbReference type="EC" id="3.1.3.16"/>
    </reaction>
</comment>
<evidence type="ECO:0000256" key="6">
    <source>
        <dbReference type="ARBA" id="ARBA00022833"/>
    </source>
</evidence>
<dbReference type="Pfam" id="PF04181">
    <property type="entry name" value="RPAP2_Rtr1"/>
    <property type="match status" value="1"/>
</dbReference>
<evidence type="ECO:0000256" key="9">
    <source>
        <dbReference type="ARBA" id="ARBA00047761"/>
    </source>
</evidence>
<comment type="similarity">
    <text evidence="2 11 12">Belongs to the RPAP2 family.</text>
</comment>
<evidence type="ECO:0000256" key="8">
    <source>
        <dbReference type="ARBA" id="ARBA00023242"/>
    </source>
</evidence>
<accession>A0A7I8W333</accession>
<gene>
    <name evidence="14" type="ORF">DGYR_LOCUS10714</name>
</gene>
<dbReference type="GO" id="GO:0008420">
    <property type="term" value="F:RNA polymerase II CTD heptapeptide repeat phosphatase activity"/>
    <property type="evidence" value="ECO:0007669"/>
    <property type="project" value="UniProtKB-UniRule"/>
</dbReference>
<dbReference type="PANTHER" id="PTHR14732:SF0">
    <property type="entry name" value="RNA POLYMERASE II SUBUNIT B1 CTD PHOSPHATASE RPAP2-RELATED"/>
    <property type="match status" value="1"/>
</dbReference>
<keyword evidence="3 12" id="KW-0479">Metal-binding</keyword>
<evidence type="ECO:0000256" key="3">
    <source>
        <dbReference type="ARBA" id="ARBA00022723"/>
    </source>
</evidence>
<evidence type="ECO:0000256" key="4">
    <source>
        <dbReference type="ARBA" id="ARBA00022771"/>
    </source>
</evidence>
<name>A0A7I8W333_9ANNE</name>
<dbReference type="PANTHER" id="PTHR14732">
    <property type="entry name" value="RNA POLYMERASE II SUBUNIT B1 CTD PHOSPHATASE RPAP2-RELATED"/>
    <property type="match status" value="1"/>
</dbReference>
<evidence type="ECO:0000259" key="13">
    <source>
        <dbReference type="PROSITE" id="PS51479"/>
    </source>
</evidence>
<evidence type="ECO:0000256" key="12">
    <source>
        <dbReference type="RuleBase" id="RU367080"/>
    </source>
</evidence>
<keyword evidence="5 12" id="KW-0378">Hydrolase</keyword>
<evidence type="ECO:0000256" key="10">
    <source>
        <dbReference type="ARBA" id="ARBA00048336"/>
    </source>
</evidence>
<evidence type="ECO:0000256" key="7">
    <source>
        <dbReference type="ARBA" id="ARBA00022912"/>
    </source>
</evidence>
<dbReference type="Proteomes" id="UP000549394">
    <property type="component" value="Unassembled WGS sequence"/>
</dbReference>
<evidence type="ECO:0000256" key="5">
    <source>
        <dbReference type="ARBA" id="ARBA00022801"/>
    </source>
</evidence>
<protein>
    <recommendedName>
        <fullName evidence="12">RNA polymerase II subunit B1 CTD phosphatase RPAP2 homolog</fullName>
        <ecNumber evidence="12">3.1.3.16</ecNumber>
    </recommendedName>
</protein>
<comment type="caution">
    <text evidence="14">The sequence shown here is derived from an EMBL/GenBank/DDBJ whole genome shotgun (WGS) entry which is preliminary data.</text>
</comment>
<keyword evidence="8 12" id="KW-0539">Nucleus</keyword>
<keyword evidence="4 12" id="KW-0863">Zinc-finger</keyword>
<dbReference type="EC" id="3.1.3.16" evidence="12"/>
<feature type="domain" description="RTR1-type" evidence="13">
    <location>
        <begin position="44"/>
        <end position="127"/>
    </location>
</feature>
<evidence type="ECO:0000256" key="2">
    <source>
        <dbReference type="ARBA" id="ARBA00005676"/>
    </source>
</evidence>
<dbReference type="GO" id="GO:0008270">
    <property type="term" value="F:zinc ion binding"/>
    <property type="evidence" value="ECO:0007669"/>
    <property type="project" value="UniProtKB-KW"/>
</dbReference>
<dbReference type="InterPro" id="IPR007308">
    <property type="entry name" value="Rtr1/RPAP2_dom"/>
</dbReference>
<dbReference type="InterPro" id="IPR038534">
    <property type="entry name" value="Rtr1/RPAP2_sf"/>
</dbReference>
<keyword evidence="15" id="KW-1185">Reference proteome</keyword>
<reference evidence="14 15" key="1">
    <citation type="submission" date="2020-08" db="EMBL/GenBank/DDBJ databases">
        <authorList>
            <person name="Hejnol A."/>
        </authorList>
    </citation>
    <scope>NUCLEOTIDE SEQUENCE [LARGE SCALE GENOMIC DNA]</scope>
</reference>
<organism evidence="14 15">
    <name type="scientific">Dimorphilus gyrociliatus</name>
    <dbReference type="NCBI Taxonomy" id="2664684"/>
    <lineage>
        <taxon>Eukaryota</taxon>
        <taxon>Metazoa</taxon>
        <taxon>Spiralia</taxon>
        <taxon>Lophotrochozoa</taxon>
        <taxon>Annelida</taxon>
        <taxon>Polychaeta</taxon>
        <taxon>Polychaeta incertae sedis</taxon>
        <taxon>Dinophilidae</taxon>
        <taxon>Dimorphilus</taxon>
    </lineage>
</organism>
<sequence>MSDKKRVSKETEARIRKRVDCERKAHETVERLIENPVSEEMFIEIAKYIHPDHYEDIIEERYISKLCGYPICKSFLKNIPKQKYKICTRTNTVVDITSRKRFCSDFCYEASLHYEKQIPNSSVWMREGEDVKIELLSADTNPMGKPGAKVTLRLGEDIKEELEQLEKIDSKLESLKLDEDSQKAHSLSYLEYSKNTVGDQDSDEDEQIDRKNEPTDIIAKRLRKVKILEVEFDSDDEQSCDDTDDKERAEIPAGGHDLNIQQMASYVGTEKSFEDKVKENFTDWFTDATAEFITGSGGKTKDDKNKEKWNSLRNEADIQNDKVSKFYHPKICNKVRFEEPENERTMTDVDLPDVDKYTQIRFRRRITMEKLTKAYVSAFAQFIKLSNIILFGSMTPLLEDFRLAFRDISDDVRQLVNTFNLTSDNIVMKSTEWRKIATYVLLCLKKTPDTPNTLDDKDTKFVSDLIGSTTIKSVIIGQNQC</sequence>